<dbReference type="GeneID" id="9587466"/>
<accession>D8Q7K9</accession>
<dbReference type="KEGG" id="scm:SCHCO_02668795"/>
<protein>
    <submittedName>
        <fullName evidence="2">Carbohydrate-binding module family 13 protein</fullName>
    </submittedName>
</protein>
<keyword evidence="3" id="KW-1185">Reference proteome</keyword>
<dbReference type="eggNOG" id="ENOG502SG4G">
    <property type="taxonomic scope" value="Eukaryota"/>
</dbReference>
<dbReference type="InParanoid" id="D8Q7K9"/>
<evidence type="ECO:0000313" key="3">
    <source>
        <dbReference type="Proteomes" id="UP000007431"/>
    </source>
</evidence>
<dbReference type="CDD" id="cd23422">
    <property type="entry name" value="beta-trefoil_Ricin_MPL_CNL"/>
    <property type="match status" value="1"/>
</dbReference>
<dbReference type="HOGENOM" id="CLU_119132_0_0_1"/>
<dbReference type="Proteomes" id="UP000007431">
    <property type="component" value="Unassembled WGS sequence"/>
</dbReference>
<dbReference type="OMA" id="GDNQKWV"/>
<organism evidence="3">
    <name type="scientific">Schizophyllum commune (strain H4-8 / FGSC 9210)</name>
    <name type="common">Split gill fungus</name>
    <dbReference type="NCBI Taxonomy" id="578458"/>
    <lineage>
        <taxon>Eukaryota</taxon>
        <taxon>Fungi</taxon>
        <taxon>Dikarya</taxon>
        <taxon>Basidiomycota</taxon>
        <taxon>Agaricomycotina</taxon>
        <taxon>Agaricomycetes</taxon>
        <taxon>Agaricomycetidae</taxon>
        <taxon>Agaricales</taxon>
        <taxon>Schizophyllaceae</taxon>
        <taxon>Schizophyllum</taxon>
    </lineage>
</organism>
<dbReference type="AlphaFoldDB" id="D8Q7K9"/>
<feature type="signal peptide" evidence="1">
    <location>
        <begin position="1"/>
        <end position="18"/>
    </location>
</feature>
<reference evidence="2 3" key="1">
    <citation type="journal article" date="2010" name="Nat. Biotechnol.">
        <title>Genome sequence of the model mushroom Schizophyllum commune.</title>
        <authorList>
            <person name="Ohm R.A."/>
            <person name="de Jong J.F."/>
            <person name="Lugones L.G."/>
            <person name="Aerts A."/>
            <person name="Kothe E."/>
            <person name="Stajich J.E."/>
            <person name="de Vries R.P."/>
            <person name="Record E."/>
            <person name="Levasseur A."/>
            <person name="Baker S.E."/>
            <person name="Bartholomew K.A."/>
            <person name="Coutinho P.M."/>
            <person name="Erdmann S."/>
            <person name="Fowler T.J."/>
            <person name="Gathman A.C."/>
            <person name="Lombard V."/>
            <person name="Henrissat B."/>
            <person name="Knabe N."/>
            <person name="Kuees U."/>
            <person name="Lilly W.W."/>
            <person name="Lindquist E."/>
            <person name="Lucas S."/>
            <person name="Magnuson J.K."/>
            <person name="Piumi F."/>
            <person name="Raudaskoski M."/>
            <person name="Salamov A."/>
            <person name="Schmutz J."/>
            <person name="Schwarze F.W.M.R."/>
            <person name="vanKuyk P.A."/>
            <person name="Horton J.S."/>
            <person name="Grigoriev I.V."/>
            <person name="Woesten H.A.B."/>
        </authorList>
    </citation>
    <scope>NUCLEOTIDE SEQUENCE [LARGE SCALE GENOMIC DNA]</scope>
    <source>
        <strain evidence="3">H4-8 / FGSC 9210</strain>
    </source>
</reference>
<name>D8Q7K9_SCHCM</name>
<dbReference type="RefSeq" id="XP_003031341.1">
    <property type="nucleotide sequence ID" value="XM_003031295.1"/>
</dbReference>
<dbReference type="SUPFAM" id="SSF50370">
    <property type="entry name" value="Ricin B-like lectins"/>
    <property type="match status" value="2"/>
</dbReference>
<dbReference type="InterPro" id="IPR035992">
    <property type="entry name" value="Ricin_B-like_lectins"/>
</dbReference>
<dbReference type="Gene3D" id="2.80.10.50">
    <property type="match status" value="1"/>
</dbReference>
<gene>
    <name evidence="2" type="ORF">SCHCODRAFT_269886</name>
</gene>
<dbReference type="OrthoDB" id="2131701at2759"/>
<feature type="chain" id="PRO_5003120622" evidence="1">
    <location>
        <begin position="19"/>
        <end position="227"/>
    </location>
</feature>
<evidence type="ECO:0000256" key="1">
    <source>
        <dbReference type="SAM" id="SignalP"/>
    </source>
</evidence>
<keyword evidence="1" id="KW-0732">Signal</keyword>
<dbReference type="EMBL" id="GL377307">
    <property type="protein sequence ID" value="EFI96438.1"/>
    <property type="molecule type" value="Genomic_DNA"/>
</dbReference>
<dbReference type="VEuPathDB" id="FungiDB:SCHCODRAFT_02668795"/>
<feature type="non-terminal residue" evidence="2">
    <location>
        <position position="227"/>
    </location>
</feature>
<evidence type="ECO:0000313" key="2">
    <source>
        <dbReference type="EMBL" id="EFI96438.1"/>
    </source>
</evidence>
<proteinExistence type="predicted"/>
<sequence length="227" mass="25169">MRPTTLLNLLAFPVIALAASITSGQSYKITNSKGGTVVDLSAADNTSIIGWPYHEGSNQQILVLFVLYTRHHVPAPMPPCPIIPSAATDTNLLHLQWTLDWAGDGWNFRSLSTGKYISLGGADAANGARLVAETDPFTWHIWTDEQVEGAYRHSDASFPRSGLRLHSSVVFIFVPDTHQNFDLYNYGNSTPGTPITTWYTWDGEHQTWQFDEGEQSRPTSSWHLLAP</sequence>